<organism evidence="1 2">
    <name type="scientific">Klebsiella phage Cornelius</name>
    <dbReference type="NCBI Taxonomy" id="3018526"/>
    <lineage>
        <taxon>Viruses</taxon>
        <taxon>Duplodnaviria</taxon>
        <taxon>Heunggongvirae</taxon>
        <taxon>Uroviricota</taxon>
        <taxon>Caudoviricetes</taxon>
        <taxon>Autographivirales</taxon>
        <taxon>Autotranscriptaviridae</taxon>
        <taxon>Studiervirinae</taxon>
        <taxon>Przondovirus</taxon>
        <taxon>Przondovirus cornelius</taxon>
    </lineage>
</organism>
<gene>
    <name evidence="1" type="ORF">MHFPEQOS_0053</name>
</gene>
<name>A0AAF0D7L8_9CAUD</name>
<evidence type="ECO:0000313" key="1">
    <source>
        <dbReference type="EMBL" id="WEU80384.1"/>
    </source>
</evidence>
<sequence length="34" mass="3721">MAISAGTCWCPWGFTGYSATTRWTGDSRVLSTHL</sequence>
<proteinExistence type="predicted"/>
<keyword evidence="2" id="KW-1185">Reference proteome</keyword>
<evidence type="ECO:0000313" key="2">
    <source>
        <dbReference type="Proteomes" id="UP001216035"/>
    </source>
</evidence>
<protein>
    <submittedName>
        <fullName evidence="1">Uncharacterized protein</fullName>
    </submittedName>
</protein>
<dbReference type="Proteomes" id="UP001216035">
    <property type="component" value="Segment"/>
</dbReference>
<reference evidence="1 2" key="1">
    <citation type="submission" date="2023-03" db="EMBL/GenBank/DDBJ databases">
        <title>A hybrid and poly-polish workflow for the complete and accurate assembly of phage genomes: a case study of ten przondoviruses.</title>
        <authorList>
            <person name="Elek C.K.A."/>
            <person name="Adriaenssens E.M."/>
        </authorList>
    </citation>
    <scope>NUCLEOTIDE SEQUENCE [LARGE SCALE GENOMIC DNA]</scope>
</reference>
<accession>A0AAF0D7L8</accession>
<dbReference type="EMBL" id="OQ579027">
    <property type="protein sequence ID" value="WEU80384.1"/>
    <property type="molecule type" value="Genomic_DNA"/>
</dbReference>